<keyword evidence="6 8" id="KW-0411">Iron-sulfur</keyword>
<dbReference type="SFLD" id="SFLDS00029">
    <property type="entry name" value="Radical_SAM"/>
    <property type="match status" value="1"/>
</dbReference>
<dbReference type="UniPathway" id="UPA00391"/>
<dbReference type="HOGENOM" id="CLU_066739_0_1_9"/>
<dbReference type="InterPro" id="IPR058240">
    <property type="entry name" value="rSAM_sf"/>
</dbReference>
<evidence type="ECO:0000313" key="10">
    <source>
        <dbReference type="EMBL" id="ADY57375.1"/>
    </source>
</evidence>
<gene>
    <name evidence="8" type="primary">queE</name>
    <name evidence="10" type="ordered locus">Sgly_3108</name>
</gene>
<dbReference type="STRING" id="645991.Sgly_3108"/>
<comment type="function">
    <text evidence="8">Catalyzes the complex heterocyclic radical-mediated conversion of 6-carboxy-5,6,7,8-tetrahydropterin (CPH4) to 7-carboxy-7-deazaguanine (CDG), a step common to the biosynthetic pathways of all 7-deazapurine-containing compounds.</text>
</comment>
<keyword evidence="2 8" id="KW-0949">S-adenosyl-L-methionine</keyword>
<feature type="binding site" evidence="8">
    <location>
        <begin position="19"/>
        <end position="21"/>
    </location>
    <ligand>
        <name>substrate</name>
    </ligand>
</feature>
<evidence type="ECO:0000259" key="9">
    <source>
        <dbReference type="PROSITE" id="PS51918"/>
    </source>
</evidence>
<proteinExistence type="inferred from homology"/>
<feature type="domain" description="Radical SAM core" evidence="9">
    <location>
        <begin position="25"/>
        <end position="203"/>
    </location>
</feature>
<keyword evidence="8" id="KW-0671">Queuosine biosynthesis</keyword>
<dbReference type="GO" id="GO:1904047">
    <property type="term" value="F:S-adenosyl-L-methionine binding"/>
    <property type="evidence" value="ECO:0007669"/>
    <property type="project" value="UniProtKB-UniRule"/>
</dbReference>
<dbReference type="GO" id="GO:0008616">
    <property type="term" value="P:tRNA queuosine(34) biosynthetic process"/>
    <property type="evidence" value="ECO:0007669"/>
    <property type="project" value="UniProtKB-UniRule"/>
</dbReference>
<feature type="binding site" evidence="8">
    <location>
        <position position="34"/>
    </location>
    <ligand>
        <name>substrate</name>
    </ligand>
</feature>
<organism evidence="10 11">
    <name type="scientific">Syntrophobotulus glycolicus (strain DSM 8271 / FlGlyR)</name>
    <dbReference type="NCBI Taxonomy" id="645991"/>
    <lineage>
        <taxon>Bacteria</taxon>
        <taxon>Bacillati</taxon>
        <taxon>Bacillota</taxon>
        <taxon>Clostridia</taxon>
        <taxon>Eubacteriales</taxon>
        <taxon>Desulfitobacteriaceae</taxon>
        <taxon>Syntrophobotulus</taxon>
    </lineage>
</organism>
<protein>
    <recommendedName>
        <fullName evidence="8">7-carboxy-7-deazaguanine synthase</fullName>
        <shortName evidence="8">CDG synthase</shortName>
        <ecNumber evidence="8">4.3.99.3</ecNumber>
    </recommendedName>
    <alternativeName>
        <fullName evidence="8">Queuosine biosynthesis protein QueE</fullName>
    </alternativeName>
</protein>
<dbReference type="InterPro" id="IPR013785">
    <property type="entry name" value="Aldolase_TIM"/>
</dbReference>
<dbReference type="HAMAP" id="MF_00917">
    <property type="entry name" value="QueE"/>
    <property type="match status" value="1"/>
</dbReference>
<feature type="binding site" evidence="8">
    <location>
        <position position="75"/>
    </location>
    <ligand>
        <name>substrate</name>
    </ligand>
</feature>
<evidence type="ECO:0000256" key="7">
    <source>
        <dbReference type="ARBA" id="ARBA00023239"/>
    </source>
</evidence>
<evidence type="ECO:0000256" key="8">
    <source>
        <dbReference type="HAMAP-Rule" id="MF_00917"/>
    </source>
</evidence>
<dbReference type="SUPFAM" id="SSF102114">
    <property type="entry name" value="Radical SAM enzymes"/>
    <property type="match status" value="1"/>
</dbReference>
<comment type="cofactor">
    <cofactor evidence="8">
        <name>Mg(2+)</name>
        <dbReference type="ChEBI" id="CHEBI:18420"/>
    </cofactor>
</comment>
<reference evidence="11" key="2">
    <citation type="submission" date="2011-02" db="EMBL/GenBank/DDBJ databases">
        <title>The complete genome of Syntrophobotulus glycolicus DSM 8271.</title>
        <authorList>
            <person name="Lucas S."/>
            <person name="Copeland A."/>
            <person name="Lapidus A."/>
            <person name="Bruce D."/>
            <person name="Goodwin L."/>
            <person name="Pitluck S."/>
            <person name="Kyrpides N."/>
            <person name="Mavromatis K."/>
            <person name="Pagani I."/>
            <person name="Ivanova N."/>
            <person name="Mikhailova N."/>
            <person name="Chertkov O."/>
            <person name="Held B."/>
            <person name="Detter J.C."/>
            <person name="Tapia R."/>
            <person name="Han C."/>
            <person name="Land M."/>
            <person name="Hauser L."/>
            <person name="Markowitz V."/>
            <person name="Cheng J.-F."/>
            <person name="Hugenholtz P."/>
            <person name="Woyke T."/>
            <person name="Wu D."/>
            <person name="Spring S."/>
            <person name="Schroeder M."/>
            <person name="Brambilla E."/>
            <person name="Klenk H.-P."/>
            <person name="Eisen J.A."/>
        </authorList>
    </citation>
    <scope>NUCLEOTIDE SEQUENCE [LARGE SCALE GENOMIC DNA]</scope>
    <source>
        <strain evidence="11">DSM 8271 / FlGlyR</strain>
    </source>
</reference>
<evidence type="ECO:0000256" key="1">
    <source>
        <dbReference type="ARBA" id="ARBA00022485"/>
    </source>
</evidence>
<comment type="subunit">
    <text evidence="8">Homodimer.</text>
</comment>
<dbReference type="eggNOG" id="COG0602">
    <property type="taxonomic scope" value="Bacteria"/>
</dbReference>
<comment type="caution">
    <text evidence="8">Lacks conserved residue(s) required for the propagation of feature annotation.</text>
</comment>
<dbReference type="EC" id="4.3.99.3" evidence="8"/>
<dbReference type="InterPro" id="IPR024924">
    <property type="entry name" value="7-CO-7-deazaguanine_synth-like"/>
</dbReference>
<evidence type="ECO:0000256" key="4">
    <source>
        <dbReference type="ARBA" id="ARBA00022842"/>
    </source>
</evidence>
<dbReference type="AlphaFoldDB" id="F0T104"/>
<evidence type="ECO:0000313" key="11">
    <source>
        <dbReference type="Proteomes" id="UP000007488"/>
    </source>
</evidence>
<comment type="catalytic activity">
    <reaction evidence="8">
        <text>6-carboxy-5,6,7,8-tetrahydropterin + H(+) = 7-carboxy-7-carbaguanine + NH4(+)</text>
        <dbReference type="Rhea" id="RHEA:27974"/>
        <dbReference type="ChEBI" id="CHEBI:15378"/>
        <dbReference type="ChEBI" id="CHEBI:28938"/>
        <dbReference type="ChEBI" id="CHEBI:61032"/>
        <dbReference type="ChEBI" id="CHEBI:61036"/>
        <dbReference type="EC" id="4.3.99.3"/>
    </reaction>
</comment>
<comment type="cofactor">
    <cofactor evidence="8">
        <name>S-adenosyl-L-methionine</name>
        <dbReference type="ChEBI" id="CHEBI:59789"/>
    </cofactor>
    <text evidence="8">Binds 1 S-adenosyl-L-methionine per subunit.</text>
</comment>
<keyword evidence="5 8" id="KW-0408">Iron</keyword>
<feature type="binding site" evidence="8">
    <location>
        <position position="45"/>
    </location>
    <ligand>
        <name>[4Fe-4S] cluster</name>
        <dbReference type="ChEBI" id="CHEBI:49883"/>
        <note>4Fe-4S-S-AdoMet</note>
    </ligand>
</feature>
<dbReference type="Gene3D" id="3.20.20.70">
    <property type="entry name" value="Aldolase class I"/>
    <property type="match status" value="1"/>
</dbReference>
<dbReference type="GO" id="GO:0051539">
    <property type="term" value="F:4 iron, 4 sulfur cluster binding"/>
    <property type="evidence" value="ECO:0007669"/>
    <property type="project" value="UniProtKB-UniRule"/>
</dbReference>
<accession>F0T104</accession>
<comment type="cofactor">
    <cofactor evidence="8">
        <name>[4Fe-4S] cluster</name>
        <dbReference type="ChEBI" id="CHEBI:49883"/>
    </cofactor>
    <text evidence="8">Binds 1 [4Fe-4S] cluster. The cluster is coordinated with 3 cysteines and an exchangeable S-adenosyl-L-methionine.</text>
</comment>
<comment type="pathway">
    <text evidence="8">Purine metabolism; 7-cyano-7-deazaguanine biosynthesis.</text>
</comment>
<evidence type="ECO:0000256" key="5">
    <source>
        <dbReference type="ARBA" id="ARBA00023004"/>
    </source>
</evidence>
<feature type="binding site" evidence="8">
    <location>
        <position position="38"/>
    </location>
    <ligand>
        <name>[4Fe-4S] cluster</name>
        <dbReference type="ChEBI" id="CHEBI:49883"/>
        <note>4Fe-4S-S-AdoMet</note>
    </ligand>
</feature>
<dbReference type="KEGG" id="sgy:Sgly_3108"/>
<feature type="binding site" evidence="8">
    <location>
        <position position="42"/>
    </location>
    <ligand>
        <name>[4Fe-4S] cluster</name>
        <dbReference type="ChEBI" id="CHEBI:49883"/>
        <note>4Fe-4S-S-AdoMet</note>
    </ligand>
</feature>
<keyword evidence="4 8" id="KW-0460">Magnesium</keyword>
<keyword evidence="1 8" id="KW-0004">4Fe-4S</keyword>
<comment type="similarity">
    <text evidence="8">Belongs to the radical SAM superfamily. 7-carboxy-7-deazaguanine synthase family.</text>
</comment>
<dbReference type="EMBL" id="CP002547">
    <property type="protein sequence ID" value="ADY57375.1"/>
    <property type="molecule type" value="Genomic_DNA"/>
</dbReference>
<dbReference type="CDD" id="cd01335">
    <property type="entry name" value="Radical_SAM"/>
    <property type="match status" value="1"/>
</dbReference>
<keyword evidence="3 8" id="KW-0479">Metal-binding</keyword>
<keyword evidence="11" id="KW-1185">Reference proteome</keyword>
<evidence type="ECO:0000256" key="2">
    <source>
        <dbReference type="ARBA" id="ARBA00022691"/>
    </source>
</evidence>
<dbReference type="PANTHER" id="PTHR42836">
    <property type="entry name" value="7-CARBOXY-7-DEAZAGUANINE SYNTHASE"/>
    <property type="match status" value="1"/>
</dbReference>
<reference evidence="10 11" key="1">
    <citation type="journal article" date="2011" name="Stand. Genomic Sci.">
        <title>Complete genome sequence of Syntrophobotulus glycolicus type strain (FlGlyR).</title>
        <authorList>
            <person name="Han C."/>
            <person name="Mwirichia R."/>
            <person name="Chertkov O."/>
            <person name="Held B."/>
            <person name="Lapidus A."/>
            <person name="Nolan M."/>
            <person name="Lucas S."/>
            <person name="Hammon N."/>
            <person name="Deshpande S."/>
            <person name="Cheng J.F."/>
            <person name="Tapia R."/>
            <person name="Goodwin L."/>
            <person name="Pitluck S."/>
            <person name="Huntemann M."/>
            <person name="Liolios K."/>
            <person name="Ivanova N."/>
            <person name="Pagani I."/>
            <person name="Mavromatis K."/>
            <person name="Ovchinikova G."/>
            <person name="Pati A."/>
            <person name="Chen A."/>
            <person name="Palaniappan K."/>
            <person name="Land M."/>
            <person name="Hauser L."/>
            <person name="Brambilla E.M."/>
            <person name="Rohde M."/>
            <person name="Spring S."/>
            <person name="Sikorski J."/>
            <person name="Goker M."/>
            <person name="Woyke T."/>
            <person name="Bristow J."/>
            <person name="Eisen J.A."/>
            <person name="Markowitz V."/>
            <person name="Hugenholtz P."/>
            <person name="Kyrpides N.C."/>
            <person name="Klenk H.P."/>
            <person name="Detter J.C."/>
        </authorList>
    </citation>
    <scope>NUCLEOTIDE SEQUENCE [LARGE SCALE GENOMIC DNA]</scope>
    <source>
        <strain evidence="11">DSM 8271 / FlGlyR</strain>
    </source>
</reference>
<name>F0T104_SYNGF</name>
<dbReference type="PROSITE" id="PS51918">
    <property type="entry name" value="RADICAL_SAM"/>
    <property type="match status" value="1"/>
</dbReference>
<sequence>MKVILVSKEYPVHEIFDSIQGEGYWTGAAASFVRLQQCNLRCAWCDSKGTWEGKPEKMTADEILAAVHSERVILTGGEPLLHDLTALLESLKAAGKKVHIETNGTQPWKESYPQEAWITVSPKKESGYLVQPSIKSKANEYKFVVDEDFSADILAQLEFNSCPNIFLSPENVRSEMIKKALSIVAQYPFCRLTLQLHKLIGVR</sequence>
<feature type="binding site" evidence="8">
    <location>
        <begin position="121"/>
        <end position="123"/>
    </location>
    <ligand>
        <name>S-adenosyl-L-methionine</name>
        <dbReference type="ChEBI" id="CHEBI:59789"/>
    </ligand>
</feature>
<dbReference type="Pfam" id="PF04055">
    <property type="entry name" value="Radical_SAM"/>
    <property type="match status" value="1"/>
</dbReference>
<feature type="binding site" evidence="8">
    <location>
        <position position="47"/>
    </location>
    <ligand>
        <name>Mg(2+)</name>
        <dbReference type="ChEBI" id="CHEBI:18420"/>
    </ligand>
</feature>
<evidence type="ECO:0000256" key="3">
    <source>
        <dbReference type="ARBA" id="ARBA00022723"/>
    </source>
</evidence>
<dbReference type="Proteomes" id="UP000007488">
    <property type="component" value="Chromosome"/>
</dbReference>
<dbReference type="PIRSF" id="PIRSF000370">
    <property type="entry name" value="QueE"/>
    <property type="match status" value="1"/>
</dbReference>
<dbReference type="InterPro" id="IPR007197">
    <property type="entry name" value="rSAM"/>
</dbReference>
<dbReference type="PANTHER" id="PTHR42836:SF1">
    <property type="entry name" value="7-CARBOXY-7-DEAZAGUANINE SYNTHASE"/>
    <property type="match status" value="1"/>
</dbReference>
<keyword evidence="7 8" id="KW-0456">Lyase</keyword>
<dbReference type="GO" id="GO:0016840">
    <property type="term" value="F:carbon-nitrogen lyase activity"/>
    <property type="evidence" value="ECO:0007669"/>
    <property type="project" value="UniProtKB-UniRule"/>
</dbReference>
<dbReference type="GO" id="GO:0000287">
    <property type="term" value="F:magnesium ion binding"/>
    <property type="evidence" value="ECO:0007669"/>
    <property type="project" value="UniProtKB-UniRule"/>
</dbReference>
<feature type="binding site" evidence="8">
    <location>
        <begin position="44"/>
        <end position="46"/>
    </location>
    <ligand>
        <name>S-adenosyl-L-methionine</name>
        <dbReference type="ChEBI" id="CHEBI:59789"/>
    </ligand>
</feature>
<feature type="binding site" evidence="8">
    <location>
        <position position="77"/>
    </location>
    <ligand>
        <name>S-adenosyl-L-methionine</name>
        <dbReference type="ChEBI" id="CHEBI:59789"/>
    </ligand>
</feature>
<evidence type="ECO:0000256" key="6">
    <source>
        <dbReference type="ARBA" id="ARBA00023014"/>
    </source>
</evidence>